<feature type="domain" description="NADP-dependent oxidoreductase" evidence="7">
    <location>
        <begin position="61"/>
        <end position="299"/>
    </location>
</feature>
<sequence>MPQLGATAVIAGFVLVSAVLIKRAMASETCTSPDSRVSLGDGNSIPAVGFGMYYTPPGAVAYDIVKEAIKIGYRHIDTAGFYENEADVGRAVKDSGVPRDQIHITSKVWPEAEGRWQTDAYNMVLEHVKASVEKLGTHADLYLIHWPVNPEQRVDYWLALEEAQKQGLVKSIGVSNFGVAHMQKLIDDPRTTVVPAANEVELHPFLRQDEIEAFCKPRGIRLIAYSPLSRAKRLDNPVIQEVAKAHGATPAQIHVRWSVQHGYVPLPKSVRTERVAENIDVFKFEITPAEMEKLDALDERLFTEWEEWGNLDPTKMD</sequence>
<dbReference type="PANTHER" id="PTHR43827">
    <property type="entry name" value="2,5-DIKETO-D-GLUCONIC ACID REDUCTASE"/>
    <property type="match status" value="1"/>
</dbReference>
<dbReference type="Pfam" id="PF00248">
    <property type="entry name" value="Aldo_ket_red"/>
    <property type="match status" value="1"/>
</dbReference>
<dbReference type="SUPFAM" id="SSF51430">
    <property type="entry name" value="NAD(P)-linked oxidoreductase"/>
    <property type="match status" value="1"/>
</dbReference>
<evidence type="ECO:0000256" key="6">
    <source>
        <dbReference type="SAM" id="SignalP"/>
    </source>
</evidence>
<dbReference type="InterPro" id="IPR020471">
    <property type="entry name" value="AKR"/>
</dbReference>
<dbReference type="PROSITE" id="PS00062">
    <property type="entry name" value="ALDOKETO_REDUCTASE_2"/>
    <property type="match status" value="1"/>
</dbReference>
<feature type="active site" description="Proton donor" evidence="3">
    <location>
        <position position="82"/>
    </location>
</feature>
<dbReference type="OrthoDB" id="416253at2759"/>
<evidence type="ECO:0000256" key="2">
    <source>
        <dbReference type="ARBA" id="ARBA00023002"/>
    </source>
</evidence>
<dbReference type="InterPro" id="IPR018170">
    <property type="entry name" value="Aldo/ket_reductase_CS"/>
</dbReference>
<proteinExistence type="inferred from homology"/>
<keyword evidence="2" id="KW-0560">Oxidoreductase</keyword>
<protein>
    <recommendedName>
        <fullName evidence="7">NADP-dependent oxidoreductase domain-containing protein</fullName>
    </recommendedName>
</protein>
<evidence type="ECO:0000256" key="4">
    <source>
        <dbReference type="PIRSR" id="PIRSR000097-2"/>
    </source>
</evidence>
<dbReference type="EMBL" id="CAKKNE010000005">
    <property type="protein sequence ID" value="CAH0378035.1"/>
    <property type="molecule type" value="Genomic_DNA"/>
</dbReference>
<dbReference type="CDD" id="cd19071">
    <property type="entry name" value="AKR_AKR1-5-like"/>
    <property type="match status" value="1"/>
</dbReference>
<dbReference type="PROSITE" id="PS00798">
    <property type="entry name" value="ALDOKETO_REDUCTASE_1"/>
    <property type="match status" value="1"/>
</dbReference>
<dbReference type="PANTHER" id="PTHR43827:SF13">
    <property type="entry name" value="ALDO_KETO REDUCTASE FAMILY PROTEIN"/>
    <property type="match status" value="1"/>
</dbReference>
<evidence type="ECO:0000313" key="8">
    <source>
        <dbReference type="EMBL" id="CAH0378035.1"/>
    </source>
</evidence>
<feature type="binding site" evidence="4">
    <location>
        <position position="145"/>
    </location>
    <ligand>
        <name>substrate</name>
    </ligand>
</feature>
<reference evidence="8" key="1">
    <citation type="submission" date="2021-11" db="EMBL/GenBank/DDBJ databases">
        <authorList>
            <consortium name="Genoscope - CEA"/>
            <person name="William W."/>
        </authorList>
    </citation>
    <scope>NUCLEOTIDE SEQUENCE</scope>
</reference>
<feature type="site" description="Lowers pKa of active site Tyr" evidence="5">
    <location>
        <position position="107"/>
    </location>
</feature>
<dbReference type="AlphaFoldDB" id="A0A8J2SQV9"/>
<dbReference type="FunFam" id="3.20.20.100:FF:000015">
    <property type="entry name" value="Oxidoreductase, aldo/keto reductase family"/>
    <property type="match status" value="1"/>
</dbReference>
<organism evidence="8 9">
    <name type="scientific">Pelagomonas calceolata</name>
    <dbReference type="NCBI Taxonomy" id="35677"/>
    <lineage>
        <taxon>Eukaryota</taxon>
        <taxon>Sar</taxon>
        <taxon>Stramenopiles</taxon>
        <taxon>Ochrophyta</taxon>
        <taxon>Pelagophyceae</taxon>
        <taxon>Pelagomonadales</taxon>
        <taxon>Pelagomonadaceae</taxon>
        <taxon>Pelagomonas</taxon>
    </lineage>
</organism>
<evidence type="ECO:0000256" key="1">
    <source>
        <dbReference type="ARBA" id="ARBA00007905"/>
    </source>
</evidence>
<comment type="similarity">
    <text evidence="1">Belongs to the aldo/keto reductase family.</text>
</comment>
<evidence type="ECO:0000259" key="7">
    <source>
        <dbReference type="Pfam" id="PF00248"/>
    </source>
</evidence>
<feature type="signal peptide" evidence="6">
    <location>
        <begin position="1"/>
        <end position="26"/>
    </location>
</feature>
<feature type="chain" id="PRO_5035300106" description="NADP-dependent oxidoreductase domain-containing protein" evidence="6">
    <location>
        <begin position="27"/>
        <end position="317"/>
    </location>
</feature>
<evidence type="ECO:0000256" key="5">
    <source>
        <dbReference type="PIRSR" id="PIRSR000097-3"/>
    </source>
</evidence>
<dbReference type="GO" id="GO:0016491">
    <property type="term" value="F:oxidoreductase activity"/>
    <property type="evidence" value="ECO:0007669"/>
    <property type="project" value="UniProtKB-KW"/>
</dbReference>
<evidence type="ECO:0000313" key="9">
    <source>
        <dbReference type="Proteomes" id="UP000789595"/>
    </source>
</evidence>
<gene>
    <name evidence="8" type="ORF">PECAL_5P25530</name>
</gene>
<dbReference type="Gene3D" id="3.20.20.100">
    <property type="entry name" value="NADP-dependent oxidoreductase domain"/>
    <property type="match status" value="1"/>
</dbReference>
<dbReference type="PIRSF" id="PIRSF000097">
    <property type="entry name" value="AKR"/>
    <property type="match status" value="1"/>
</dbReference>
<name>A0A8J2SQV9_9STRA</name>
<accession>A0A8J2SQV9</accession>
<dbReference type="PRINTS" id="PR00069">
    <property type="entry name" value="ALDKETRDTASE"/>
</dbReference>
<dbReference type="InterPro" id="IPR036812">
    <property type="entry name" value="NAD(P)_OxRdtase_dom_sf"/>
</dbReference>
<keyword evidence="9" id="KW-1185">Reference proteome</keyword>
<dbReference type="Proteomes" id="UP000789595">
    <property type="component" value="Unassembled WGS sequence"/>
</dbReference>
<evidence type="ECO:0000256" key="3">
    <source>
        <dbReference type="PIRSR" id="PIRSR000097-1"/>
    </source>
</evidence>
<comment type="caution">
    <text evidence="8">The sequence shown here is derived from an EMBL/GenBank/DDBJ whole genome shotgun (WGS) entry which is preliminary data.</text>
</comment>
<dbReference type="InterPro" id="IPR023210">
    <property type="entry name" value="NADP_OxRdtase_dom"/>
</dbReference>
<keyword evidence="6" id="KW-0732">Signal</keyword>